<name>A0A8S1TFL2_PAROT</name>
<organism evidence="1 2">
    <name type="scientific">Paramecium octaurelia</name>
    <dbReference type="NCBI Taxonomy" id="43137"/>
    <lineage>
        <taxon>Eukaryota</taxon>
        <taxon>Sar</taxon>
        <taxon>Alveolata</taxon>
        <taxon>Ciliophora</taxon>
        <taxon>Intramacronucleata</taxon>
        <taxon>Oligohymenophorea</taxon>
        <taxon>Peniculida</taxon>
        <taxon>Parameciidae</taxon>
        <taxon>Paramecium</taxon>
    </lineage>
</organism>
<dbReference type="AlphaFoldDB" id="A0A8S1TFL2"/>
<keyword evidence="2" id="KW-1185">Reference proteome</keyword>
<accession>A0A8S1TFL2</accession>
<protein>
    <submittedName>
        <fullName evidence="1">Uncharacterized protein</fullName>
    </submittedName>
</protein>
<comment type="caution">
    <text evidence="1">The sequence shown here is derived from an EMBL/GenBank/DDBJ whole genome shotgun (WGS) entry which is preliminary data.</text>
</comment>
<gene>
    <name evidence="1" type="ORF">POCTA_138.1.T0270096</name>
</gene>
<evidence type="ECO:0000313" key="1">
    <source>
        <dbReference type="EMBL" id="CAD8152901.1"/>
    </source>
</evidence>
<reference evidence="1" key="1">
    <citation type="submission" date="2021-01" db="EMBL/GenBank/DDBJ databases">
        <authorList>
            <consortium name="Genoscope - CEA"/>
            <person name="William W."/>
        </authorList>
    </citation>
    <scope>NUCLEOTIDE SEQUENCE</scope>
</reference>
<sequence length="65" mass="7611">MFQNQIILPQNLGQSIQLLLKISINSDSLVQEKALRRVILLIIMLNKPSQLFQDQRAEFYQDKLI</sequence>
<dbReference type="Proteomes" id="UP000683925">
    <property type="component" value="Unassembled WGS sequence"/>
</dbReference>
<evidence type="ECO:0000313" key="2">
    <source>
        <dbReference type="Proteomes" id="UP000683925"/>
    </source>
</evidence>
<proteinExistence type="predicted"/>
<dbReference type="EMBL" id="CAJJDP010000027">
    <property type="protein sequence ID" value="CAD8152901.1"/>
    <property type="molecule type" value="Genomic_DNA"/>
</dbReference>